<evidence type="ECO:0000313" key="3">
    <source>
        <dbReference type="Proteomes" id="UP000245021"/>
    </source>
</evidence>
<keyword evidence="2" id="KW-0238">DNA-binding</keyword>
<reference evidence="2 3" key="1">
    <citation type="journal article" date="2018" name="Genome Announc.">
        <title>Draft Genome Sequence of Lactococcus sp. Strain NtB2 (JCM 32569), Isolated from the Gut of the Higher Termite Nasutitermes takasagoensis.</title>
        <authorList>
            <person name="Noda S."/>
            <person name="Aihara C."/>
            <person name="Yuki M."/>
            <person name="Ohkuma M."/>
        </authorList>
    </citation>
    <scope>NUCLEOTIDE SEQUENCE [LARGE SCALE GENOMIC DNA]</scope>
    <source>
        <strain evidence="2 3">NtB2</strain>
    </source>
</reference>
<proteinExistence type="predicted"/>
<keyword evidence="3" id="KW-1185">Reference proteome</keyword>
<name>A0A2R5HH18_9LACT</name>
<dbReference type="RefSeq" id="WP_109245623.1">
    <property type="nucleotide sequence ID" value="NZ_BFFO01000004.1"/>
</dbReference>
<organism evidence="2 3">
    <name type="scientific">Lactococcus termiticola</name>
    <dbReference type="NCBI Taxonomy" id="2169526"/>
    <lineage>
        <taxon>Bacteria</taxon>
        <taxon>Bacillati</taxon>
        <taxon>Bacillota</taxon>
        <taxon>Bacilli</taxon>
        <taxon>Lactobacillales</taxon>
        <taxon>Streptococcaceae</taxon>
        <taxon>Lactococcus</taxon>
    </lineage>
</organism>
<evidence type="ECO:0000256" key="1">
    <source>
        <dbReference type="SAM" id="MobiDB-lite"/>
    </source>
</evidence>
<feature type="region of interest" description="Disordered" evidence="1">
    <location>
        <begin position="159"/>
        <end position="183"/>
    </location>
</feature>
<dbReference type="Proteomes" id="UP000245021">
    <property type="component" value="Unassembled WGS sequence"/>
</dbReference>
<evidence type="ECO:0000313" key="2">
    <source>
        <dbReference type="EMBL" id="GBG96645.1"/>
    </source>
</evidence>
<dbReference type="InterPro" id="IPR003772">
    <property type="entry name" value="YceD"/>
</dbReference>
<gene>
    <name evidence="2" type="ORF">NtB2_00769</name>
</gene>
<dbReference type="GO" id="GO:0003677">
    <property type="term" value="F:DNA binding"/>
    <property type="evidence" value="ECO:0007669"/>
    <property type="project" value="UniProtKB-KW"/>
</dbReference>
<sequence>MKWSLSEINKKKYIDFNESLELAEELKGRSQEILDAKNVQAIGSVAYDDGLYYLDYQLKANLTLPSSRSLKPVDYPMEVFVSEIFSTEDEMKNNEELLNSDMIFNLEKDLIDLDESVADNILLEIPLKILAEDESEEDEALPAGQNWTVLSEEAYAKAQAEKEKEAKEKASPFAGLSDFLNEK</sequence>
<accession>A0A2R5HH18</accession>
<dbReference type="Pfam" id="PF02620">
    <property type="entry name" value="YceD"/>
    <property type="match status" value="1"/>
</dbReference>
<comment type="caution">
    <text evidence="2">The sequence shown here is derived from an EMBL/GenBank/DDBJ whole genome shotgun (WGS) entry which is preliminary data.</text>
</comment>
<dbReference type="AlphaFoldDB" id="A0A2R5HH18"/>
<feature type="compositionally biased region" description="Basic and acidic residues" evidence="1">
    <location>
        <begin position="159"/>
        <end position="170"/>
    </location>
</feature>
<dbReference type="EMBL" id="BFFO01000004">
    <property type="protein sequence ID" value="GBG96645.1"/>
    <property type="molecule type" value="Genomic_DNA"/>
</dbReference>
<dbReference type="OrthoDB" id="9790372at2"/>
<protein>
    <submittedName>
        <fullName evidence="2">DNA-binding protein</fullName>
    </submittedName>
</protein>